<dbReference type="SUPFAM" id="SSF56059">
    <property type="entry name" value="Glutathione synthetase ATP-binding domain-like"/>
    <property type="match status" value="1"/>
</dbReference>
<evidence type="ECO:0000256" key="1">
    <source>
        <dbReference type="ARBA" id="ARBA00022598"/>
    </source>
</evidence>
<evidence type="ECO:0000313" key="7">
    <source>
        <dbReference type="Proteomes" id="UP000198535"/>
    </source>
</evidence>
<keyword evidence="7" id="KW-1185">Reference proteome</keyword>
<evidence type="ECO:0000256" key="3">
    <source>
        <dbReference type="ARBA" id="ARBA00022840"/>
    </source>
</evidence>
<dbReference type="GO" id="GO:0016874">
    <property type="term" value="F:ligase activity"/>
    <property type="evidence" value="ECO:0007669"/>
    <property type="project" value="UniProtKB-KW"/>
</dbReference>
<dbReference type="PIRSF" id="PIRSF016817">
    <property type="entry name" value="UCP016817_carboligase"/>
    <property type="match status" value="1"/>
</dbReference>
<dbReference type="InterPro" id="IPR011761">
    <property type="entry name" value="ATP-grasp"/>
</dbReference>
<dbReference type="PROSITE" id="PS50975">
    <property type="entry name" value="ATP_GRASP"/>
    <property type="match status" value="1"/>
</dbReference>
<evidence type="ECO:0000259" key="5">
    <source>
        <dbReference type="PROSITE" id="PS50975"/>
    </source>
</evidence>
<dbReference type="EMBL" id="FOUJ01000001">
    <property type="protein sequence ID" value="SFM22756.1"/>
    <property type="molecule type" value="Genomic_DNA"/>
</dbReference>
<dbReference type="InterPro" id="IPR016677">
    <property type="entry name" value="UCP016817_carboligase"/>
</dbReference>
<dbReference type="RefSeq" id="WP_091932565.1">
    <property type="nucleotide sequence ID" value="NZ_FOUJ01000001.1"/>
</dbReference>
<dbReference type="InterPro" id="IPR003806">
    <property type="entry name" value="ATP-grasp_PylC-type"/>
</dbReference>
<evidence type="ECO:0000313" key="6">
    <source>
        <dbReference type="EMBL" id="SFM22756.1"/>
    </source>
</evidence>
<dbReference type="Pfam" id="PF02655">
    <property type="entry name" value="ATP-grasp_3"/>
    <property type="match status" value="1"/>
</dbReference>
<dbReference type="PANTHER" id="PTHR43055">
    <property type="entry name" value="FORMATE-DEPENDENT PHOSPHORIBOSYLGLYCINAMIDE FORMYLTRANSFERASE"/>
    <property type="match status" value="1"/>
</dbReference>
<keyword evidence="1" id="KW-0436">Ligase</keyword>
<dbReference type="PANTHER" id="PTHR43055:SF1">
    <property type="entry name" value="FORMATE-DEPENDENT PHOSPHORIBOSYLGLYCINAMIDE FORMYLTRANSFERASE"/>
    <property type="match status" value="1"/>
</dbReference>
<proteinExistence type="predicted"/>
<dbReference type="GO" id="GO:0046872">
    <property type="term" value="F:metal ion binding"/>
    <property type="evidence" value="ECO:0007669"/>
    <property type="project" value="InterPro"/>
</dbReference>
<evidence type="ECO:0000256" key="2">
    <source>
        <dbReference type="ARBA" id="ARBA00022741"/>
    </source>
</evidence>
<protein>
    <recommendedName>
        <fullName evidence="5">ATP-grasp domain-containing protein</fullName>
    </recommendedName>
</protein>
<dbReference type="GO" id="GO:0005524">
    <property type="term" value="F:ATP binding"/>
    <property type="evidence" value="ECO:0007669"/>
    <property type="project" value="UniProtKB-UniRule"/>
</dbReference>
<keyword evidence="3 4" id="KW-0067">ATP-binding</keyword>
<dbReference type="STRING" id="487685.SAMN04488696_0452"/>
<reference evidence="7" key="1">
    <citation type="submission" date="2016-10" db="EMBL/GenBank/DDBJ databases">
        <authorList>
            <person name="Varghese N."/>
            <person name="Submissions S."/>
        </authorList>
    </citation>
    <scope>NUCLEOTIDE SEQUENCE [LARGE SCALE GENOMIC DNA]</scope>
    <source>
        <strain evidence="7">Mob M</strain>
    </source>
</reference>
<dbReference type="Gene3D" id="3.30.470.20">
    <property type="entry name" value="ATP-grasp fold, B domain"/>
    <property type="match status" value="1"/>
</dbReference>
<dbReference type="Proteomes" id="UP000198535">
    <property type="component" value="Unassembled WGS sequence"/>
</dbReference>
<gene>
    <name evidence="6" type="ORF">SAMN04488696_0452</name>
</gene>
<dbReference type="AlphaFoldDB" id="A0A1I4P563"/>
<keyword evidence="2 4" id="KW-0547">Nucleotide-binding</keyword>
<organism evidence="6 7">
    <name type="scientific">Methanolobus profundi</name>
    <dbReference type="NCBI Taxonomy" id="487685"/>
    <lineage>
        <taxon>Archaea</taxon>
        <taxon>Methanobacteriati</taxon>
        <taxon>Methanobacteriota</taxon>
        <taxon>Stenosarchaea group</taxon>
        <taxon>Methanomicrobia</taxon>
        <taxon>Methanosarcinales</taxon>
        <taxon>Methanosarcinaceae</taxon>
        <taxon>Methanolobus</taxon>
    </lineage>
</organism>
<evidence type="ECO:0000256" key="4">
    <source>
        <dbReference type="PROSITE-ProRule" id="PRU00409"/>
    </source>
</evidence>
<dbReference type="OrthoDB" id="11959at2157"/>
<dbReference type="GO" id="GO:0005829">
    <property type="term" value="C:cytosol"/>
    <property type="evidence" value="ECO:0007669"/>
    <property type="project" value="TreeGrafter"/>
</dbReference>
<feature type="domain" description="ATP-grasp" evidence="5">
    <location>
        <begin position="81"/>
        <end position="301"/>
    </location>
</feature>
<name>A0A1I4P563_9EURY</name>
<accession>A0A1I4P563</accession>
<sequence length="393" mass="42547">MSMKNILVIGFSTRNIVCSGIKAGYNMYAIDAFCDHDLIQHATDARKLDIDGSFDASTISLEQLAEMIESFGVEFDAIIPGSGFEMIGLDALPYSVLSNDPGVIENVSDKYCFSRYLSKLGTAHPKTVLLSDIHELEFPAIVKPACSGGGIFNMKVNCEDDISALHERLKAIGMPAGKNKLIAQEYIEGTPVSVSVISTKDEAVAVAVNEQLIGTPWLTDVPFAYCGNITPYDTPYADEMMRLSEELILELGLVGSNGVDLIISGNGPVVIEVNARFQGSLDTVEMATGVCLLDAHIQAFQGNMVVGKNEFEGNVKYSCRAVLYADRDMEMTEAAQEKLLQRNVCDVPNTGQAIGKGEPVTSVLCSGKDREDVLGMVKESVMFIRESLNLLCP</sequence>